<dbReference type="CDD" id="cd11444">
    <property type="entry name" value="bHLH_AtIBH1_like"/>
    <property type="match status" value="1"/>
</dbReference>
<accession>A0ABR0QUT1</accession>
<reference evidence="1 2" key="1">
    <citation type="submission" date="2023-03" db="EMBL/GenBank/DDBJ databases">
        <title>WGS of Gossypium arboreum.</title>
        <authorList>
            <person name="Yu D."/>
        </authorList>
    </citation>
    <scope>NUCLEOTIDE SEQUENCE [LARGE SCALE GENOMIC DNA]</scope>
    <source>
        <tissue evidence="1">Leaf</tissue>
    </source>
</reference>
<gene>
    <name evidence="1" type="ORF">PVK06_005004</name>
</gene>
<comment type="caution">
    <text evidence="1">The sequence shown here is derived from an EMBL/GenBank/DDBJ whole genome shotgun (WGS) entry which is preliminary data.</text>
</comment>
<dbReference type="PANTHER" id="PTHR37711">
    <property type="entry name" value="OS01G0908400 PROTEIN"/>
    <property type="match status" value="1"/>
</dbReference>
<dbReference type="PANTHER" id="PTHR37711:SF1">
    <property type="entry name" value="OS01G0908400 PROTEIN"/>
    <property type="match status" value="1"/>
</dbReference>
<proteinExistence type="predicted"/>
<evidence type="ECO:0000313" key="1">
    <source>
        <dbReference type="EMBL" id="KAK5842627.1"/>
    </source>
</evidence>
<dbReference type="Proteomes" id="UP001358586">
    <property type="component" value="Chromosome 2"/>
</dbReference>
<keyword evidence="2" id="KW-1185">Reference proteome</keyword>
<evidence type="ECO:0000313" key="2">
    <source>
        <dbReference type="Proteomes" id="UP001358586"/>
    </source>
</evidence>
<sequence length="340" mass="39495">MVRVATYFGMSLGAFVFWQSMEKVHVWIALHQDEKKERLNSEAEIRRMREELLHQAKQNERLARVLAIDLYSTLQEIMPCIALQLPNMTNHEFMSTRSSKISRCLMLHGPRRMTGFWLDKVDSIPHSIDWRKKGAFFTNDMFLSSNSRLLMSQLNGPAVIIDGYEMGDERWWVRRGENHVVACALSWRTCPKQQANTSLALIPAGSIVQGILLHWQQKGFKGIMGISPFPLLSLDCNDQMSKSKRRLKVKKQRVWGKTVKRHWRCRRKSRSMLMKRIPKGCTRTLNPFQKKVKTLKKLIPNKESMGLGGLFRDIAEYIMCLQMRVKVMQIMVKVLTGSNE</sequence>
<name>A0ABR0QUT1_GOSAR</name>
<organism evidence="1 2">
    <name type="scientific">Gossypium arboreum</name>
    <name type="common">Tree cotton</name>
    <name type="synonym">Gossypium nanking</name>
    <dbReference type="NCBI Taxonomy" id="29729"/>
    <lineage>
        <taxon>Eukaryota</taxon>
        <taxon>Viridiplantae</taxon>
        <taxon>Streptophyta</taxon>
        <taxon>Embryophyta</taxon>
        <taxon>Tracheophyta</taxon>
        <taxon>Spermatophyta</taxon>
        <taxon>Magnoliopsida</taxon>
        <taxon>eudicotyledons</taxon>
        <taxon>Gunneridae</taxon>
        <taxon>Pentapetalae</taxon>
        <taxon>rosids</taxon>
        <taxon>malvids</taxon>
        <taxon>Malvales</taxon>
        <taxon>Malvaceae</taxon>
        <taxon>Malvoideae</taxon>
        <taxon>Gossypium</taxon>
    </lineage>
</organism>
<dbReference type="EMBL" id="JARKNE010000002">
    <property type="protein sequence ID" value="KAK5842627.1"/>
    <property type="molecule type" value="Genomic_DNA"/>
</dbReference>
<protein>
    <submittedName>
        <fullName evidence="1">Uncharacterized protein</fullName>
    </submittedName>
</protein>
<dbReference type="InterPro" id="IPR044549">
    <property type="entry name" value="bHLH_AtIBH1-like"/>
</dbReference>